<evidence type="ECO:0000313" key="2">
    <source>
        <dbReference type="Proteomes" id="UP001451782"/>
    </source>
</evidence>
<name>A0AAN0NGL5_9RHOB</name>
<organism evidence="1 2">
    <name type="scientific">Yoonia algicola</name>
    <dbReference type="NCBI Taxonomy" id="3137368"/>
    <lineage>
        <taxon>Bacteria</taxon>
        <taxon>Pseudomonadati</taxon>
        <taxon>Pseudomonadota</taxon>
        <taxon>Alphaproteobacteria</taxon>
        <taxon>Rhodobacterales</taxon>
        <taxon>Paracoccaceae</taxon>
        <taxon>Yoonia</taxon>
    </lineage>
</organism>
<proteinExistence type="predicted"/>
<dbReference type="Proteomes" id="UP001451782">
    <property type="component" value="Chromosome"/>
</dbReference>
<dbReference type="Gene3D" id="3.60.21.10">
    <property type="match status" value="1"/>
</dbReference>
<gene>
    <name evidence="1" type="ORF">AABB28_07920</name>
</gene>
<protein>
    <recommendedName>
        <fullName evidence="3">Calcineurin-like phosphoesterase domain-containing protein</fullName>
    </recommendedName>
</protein>
<keyword evidence="2" id="KW-1185">Reference proteome</keyword>
<sequence length="178" mass="18857">MHHKRPKAISSLGAILAITGSSPWILLDGPPYPDRHHTGLLCADRLAFLDDALATRAGRHGVVCIHHPPFDTGVVGMDRIKLRNGAEVLDLLARHGNLHLVCGHLHQTISGNTRGVPWTVFKSPCHQGVVELVKPTSGLSTDEAGAYGLGLLAPDGLIIHSIDVGTGARVIDGYDAAN</sequence>
<dbReference type="AlphaFoldDB" id="A0AAN0NGL5"/>
<accession>A0AAN0NGL5</accession>
<evidence type="ECO:0000313" key="1">
    <source>
        <dbReference type="EMBL" id="WZU65177.1"/>
    </source>
</evidence>
<dbReference type="RefSeq" id="WP_342071525.1">
    <property type="nucleotide sequence ID" value="NZ_CP151762.1"/>
</dbReference>
<dbReference type="KEGG" id="yag:AABB28_07920"/>
<evidence type="ECO:0008006" key="3">
    <source>
        <dbReference type="Google" id="ProtNLM"/>
    </source>
</evidence>
<dbReference type="InterPro" id="IPR029052">
    <property type="entry name" value="Metallo-depent_PP-like"/>
</dbReference>
<dbReference type="SUPFAM" id="SSF56300">
    <property type="entry name" value="Metallo-dependent phosphatases"/>
    <property type="match status" value="1"/>
</dbReference>
<dbReference type="EMBL" id="CP151762">
    <property type="protein sequence ID" value="WZU65177.1"/>
    <property type="molecule type" value="Genomic_DNA"/>
</dbReference>
<reference evidence="1 2" key="1">
    <citation type="submission" date="2024-04" db="EMBL/GenBank/DDBJ databases">
        <title>Phylogenomic analyses of a clade within the roseobacter group suggest taxonomic reassignments of species of the genera Aestuariivita, Citreicella, Loktanella, Nautella, Pelagibaca, Ruegeria, Thalassobius, Thiobacimonas and Tropicibacter, and the proposal o.</title>
        <authorList>
            <person name="Jeon C.O."/>
        </authorList>
    </citation>
    <scope>NUCLEOTIDE SEQUENCE [LARGE SCALE GENOMIC DNA]</scope>
    <source>
        <strain evidence="1 2">G8-12</strain>
    </source>
</reference>